<keyword evidence="1" id="KW-0732">Signal</keyword>
<evidence type="ECO:0000313" key="2">
    <source>
        <dbReference type="EMBL" id="MBD1261566.1"/>
    </source>
</evidence>
<accession>A0A316E019</accession>
<gene>
    <name evidence="2" type="ORF">HZY62_13255</name>
    <name evidence="3" type="ORF">LX92_02840</name>
</gene>
<evidence type="ECO:0000313" key="3">
    <source>
        <dbReference type="EMBL" id="PWK22902.1"/>
    </source>
</evidence>
<name>A0A316E019_9FLAO</name>
<feature type="chain" id="PRO_5016351057" description="Membrane or secreted protein" evidence="1">
    <location>
        <begin position="25"/>
        <end position="237"/>
    </location>
</feature>
<dbReference type="Proteomes" id="UP000651837">
    <property type="component" value="Unassembled WGS sequence"/>
</dbReference>
<keyword evidence="5" id="KW-1185">Reference proteome</keyword>
<dbReference type="AlphaFoldDB" id="A0A316E019"/>
<reference evidence="3 4" key="1">
    <citation type="submission" date="2018-05" db="EMBL/GenBank/DDBJ databases">
        <title>Genomic Encyclopedia of Archaeal and Bacterial Type Strains, Phase II (KMG-II): from individual species to whole genera.</title>
        <authorList>
            <person name="Goeker M."/>
        </authorList>
    </citation>
    <scope>NUCLEOTIDE SEQUENCE [LARGE SCALE GENOMIC DNA]</scope>
    <source>
        <strain evidence="3 4">DSM 23514</strain>
    </source>
</reference>
<evidence type="ECO:0000313" key="5">
    <source>
        <dbReference type="Proteomes" id="UP000651837"/>
    </source>
</evidence>
<sequence length="237" mass="27347">MKTKMDMYRYFLLLFFCVTPTINAQVTSGTYFSVTDNTVHELKISGRYFILTDYEKSPANFLKTVGGFFEVEDQHLVVSLEFNSNYAKDSIRQLRIPLEKDGNNLILGMESDMQFTPSAKISQDLDGQWLFGIRGPDEGQERRGDSKPRKTLKVLIDGRFQWIAYNTETMQFHGTGGGSFTSKDGVYQENIEYFSRDNSRVGAELTFEYKIKGNDWHHKGKNSKGEPMYEIWMGRNQ</sequence>
<dbReference type="Gene3D" id="2.40.128.490">
    <property type="entry name" value="Uncharacterised protein PF14869, DUF4488"/>
    <property type="match status" value="1"/>
</dbReference>
<organism evidence="3 4">
    <name type="scientific">Maribacter polysiphoniae</name>
    <dbReference type="NCBI Taxonomy" id="429344"/>
    <lineage>
        <taxon>Bacteria</taxon>
        <taxon>Pseudomonadati</taxon>
        <taxon>Bacteroidota</taxon>
        <taxon>Flavobacteriia</taxon>
        <taxon>Flavobacteriales</taxon>
        <taxon>Flavobacteriaceae</taxon>
        <taxon>Maribacter</taxon>
    </lineage>
</organism>
<dbReference type="Proteomes" id="UP000245667">
    <property type="component" value="Unassembled WGS sequence"/>
</dbReference>
<proteinExistence type="predicted"/>
<reference evidence="2 5" key="2">
    <citation type="submission" date="2020-07" db="EMBL/GenBank/DDBJ databases">
        <title>The draft genome sequence of Maribacter polysiphoniae KCTC 22021.</title>
        <authorList>
            <person name="Mu L."/>
        </authorList>
    </citation>
    <scope>NUCLEOTIDE SEQUENCE [LARGE SCALE GENOMIC DNA]</scope>
    <source>
        <strain evidence="2 5">KCTC 22021</strain>
    </source>
</reference>
<evidence type="ECO:0000256" key="1">
    <source>
        <dbReference type="SAM" id="SignalP"/>
    </source>
</evidence>
<dbReference type="OrthoDB" id="706756at2"/>
<dbReference type="RefSeq" id="WP_109651762.1">
    <property type="nucleotide sequence ID" value="NZ_CAJQNU010000034.1"/>
</dbReference>
<dbReference type="EMBL" id="JACWLN010000005">
    <property type="protein sequence ID" value="MBD1261566.1"/>
    <property type="molecule type" value="Genomic_DNA"/>
</dbReference>
<evidence type="ECO:0008006" key="6">
    <source>
        <dbReference type="Google" id="ProtNLM"/>
    </source>
</evidence>
<comment type="caution">
    <text evidence="3">The sequence shown here is derived from an EMBL/GenBank/DDBJ whole genome shotgun (WGS) entry which is preliminary data.</text>
</comment>
<feature type="signal peptide" evidence="1">
    <location>
        <begin position="1"/>
        <end position="24"/>
    </location>
</feature>
<evidence type="ECO:0000313" key="4">
    <source>
        <dbReference type="Proteomes" id="UP000245667"/>
    </source>
</evidence>
<protein>
    <recommendedName>
        <fullName evidence="6">Membrane or secreted protein</fullName>
    </recommendedName>
</protein>
<dbReference type="EMBL" id="QGGQ01000006">
    <property type="protein sequence ID" value="PWK22902.1"/>
    <property type="molecule type" value="Genomic_DNA"/>
</dbReference>